<dbReference type="SUPFAM" id="SSF52096">
    <property type="entry name" value="ClpP/crotonase"/>
    <property type="match status" value="1"/>
</dbReference>
<dbReference type="Gene3D" id="1.10.12.10">
    <property type="entry name" value="Lyase 2-enoyl-coa Hydratase, Chain A, domain 2"/>
    <property type="match status" value="1"/>
</dbReference>
<gene>
    <name evidence="4" type="ORF">N7330_07645</name>
</gene>
<protein>
    <submittedName>
        <fullName evidence="4">Enoyl-CoA hydratase/isomerase family protein</fullName>
    </submittedName>
</protein>
<accession>A0AA42HZ54</accession>
<sequence>MQAQPLQDAAGNGTGIWQVEISHPGRLNAMTRAMWRQLRAVFEQLQHDPRVRCVVVQGAGEAFCAGGDISEYPAFRFDPVQLEVFHEEEVWGGLQAMLACDVPIVASIAGACMGAGVEIASCCDVRLAADNAKFGAPIAKLGFPMAPKEAQLVSAALGMHTARRMLLEAAVLNAHEVAAVGFMAPPVPVEQLPQLVQRTAQRIACLAPQAARLNKQTLRSLVCGEVVPSPYAYAASAEHQEGITAFLAKRVPNFG</sequence>
<keyword evidence="2" id="KW-0456">Lyase</keyword>
<dbReference type="AlphaFoldDB" id="A0AA42HZ54"/>
<dbReference type="CDD" id="cd06558">
    <property type="entry name" value="crotonase-like"/>
    <property type="match status" value="1"/>
</dbReference>
<name>A0AA42HZ54_9BURK</name>
<dbReference type="PROSITE" id="PS00166">
    <property type="entry name" value="ENOYL_COA_HYDRATASE"/>
    <property type="match status" value="1"/>
</dbReference>
<dbReference type="InterPro" id="IPR001753">
    <property type="entry name" value="Enoyl-CoA_hydra/iso"/>
</dbReference>
<dbReference type="InterPro" id="IPR014748">
    <property type="entry name" value="Enoyl-CoA_hydra_C"/>
</dbReference>
<dbReference type="EMBL" id="JAODZU010000006">
    <property type="protein sequence ID" value="MDH0362925.1"/>
    <property type="molecule type" value="Genomic_DNA"/>
</dbReference>
<dbReference type="InterPro" id="IPR018376">
    <property type="entry name" value="Enoyl-CoA_hyd/isom_CS"/>
</dbReference>
<dbReference type="PANTHER" id="PTHR11941">
    <property type="entry name" value="ENOYL-COA HYDRATASE-RELATED"/>
    <property type="match status" value="1"/>
</dbReference>
<organism evidence="4 5">
    <name type="scientific">Comamonas aquatica</name>
    <dbReference type="NCBI Taxonomy" id="225991"/>
    <lineage>
        <taxon>Bacteria</taxon>
        <taxon>Pseudomonadati</taxon>
        <taxon>Pseudomonadota</taxon>
        <taxon>Betaproteobacteria</taxon>
        <taxon>Burkholderiales</taxon>
        <taxon>Comamonadaceae</taxon>
        <taxon>Comamonas</taxon>
    </lineage>
</organism>
<evidence type="ECO:0000256" key="1">
    <source>
        <dbReference type="ARBA" id="ARBA00005254"/>
    </source>
</evidence>
<dbReference type="PANTHER" id="PTHR11941:SF54">
    <property type="entry name" value="ENOYL-COA HYDRATASE, MITOCHONDRIAL"/>
    <property type="match status" value="1"/>
</dbReference>
<dbReference type="Proteomes" id="UP001158297">
    <property type="component" value="Unassembled WGS sequence"/>
</dbReference>
<reference evidence="4" key="1">
    <citation type="submission" date="2022-09" db="EMBL/GenBank/DDBJ databases">
        <title>Intensive care unit water sources are persistently colonized with multi-drug resistant bacteria and are the site of extensive horizontal gene transfer of antibiotic resistance genes.</title>
        <authorList>
            <person name="Diorio-Toth L."/>
        </authorList>
    </citation>
    <scope>NUCLEOTIDE SEQUENCE</scope>
    <source>
        <strain evidence="4">GD04130</strain>
    </source>
</reference>
<evidence type="ECO:0000256" key="2">
    <source>
        <dbReference type="ARBA" id="ARBA00023239"/>
    </source>
</evidence>
<dbReference type="Gene3D" id="3.90.226.10">
    <property type="entry name" value="2-enoyl-CoA Hydratase, Chain A, domain 1"/>
    <property type="match status" value="1"/>
</dbReference>
<dbReference type="GO" id="GO:0016829">
    <property type="term" value="F:lyase activity"/>
    <property type="evidence" value="ECO:0007669"/>
    <property type="project" value="UniProtKB-KW"/>
</dbReference>
<evidence type="ECO:0000313" key="5">
    <source>
        <dbReference type="Proteomes" id="UP001158297"/>
    </source>
</evidence>
<dbReference type="Pfam" id="PF00378">
    <property type="entry name" value="ECH_1"/>
    <property type="match status" value="1"/>
</dbReference>
<evidence type="ECO:0000313" key="4">
    <source>
        <dbReference type="EMBL" id="MDH0362925.1"/>
    </source>
</evidence>
<dbReference type="InterPro" id="IPR029045">
    <property type="entry name" value="ClpP/crotonase-like_dom_sf"/>
</dbReference>
<comment type="caution">
    <text evidence="4">The sequence shown here is derived from an EMBL/GenBank/DDBJ whole genome shotgun (WGS) entry which is preliminary data.</text>
</comment>
<proteinExistence type="inferred from homology"/>
<evidence type="ECO:0000256" key="3">
    <source>
        <dbReference type="RuleBase" id="RU003707"/>
    </source>
</evidence>
<dbReference type="GO" id="GO:0006635">
    <property type="term" value="P:fatty acid beta-oxidation"/>
    <property type="evidence" value="ECO:0007669"/>
    <property type="project" value="TreeGrafter"/>
</dbReference>
<comment type="similarity">
    <text evidence="1 3">Belongs to the enoyl-CoA hydratase/isomerase family.</text>
</comment>